<reference evidence="1 2" key="1">
    <citation type="submission" date="2020-07" db="EMBL/GenBank/DDBJ databases">
        <title>Fungal Genomes of the International Space Station.</title>
        <authorList>
            <person name="Seuylemezian A."/>
            <person name="Singh N.K."/>
            <person name="Wood J."/>
            <person name="Venkateswaran K."/>
        </authorList>
    </citation>
    <scope>NUCLEOTIDE SEQUENCE [LARGE SCALE GENOMIC DNA]</scope>
    <source>
        <strain evidence="1 2">PL-B2</strain>
    </source>
</reference>
<evidence type="ECO:0000313" key="2">
    <source>
        <dbReference type="Proteomes" id="UP000769780"/>
    </source>
</evidence>
<gene>
    <name evidence="1" type="ORF">H0185_06715</name>
</gene>
<dbReference type="PANTHER" id="PTHR34796:SF1">
    <property type="entry name" value="EXPRESSED PROTEIN"/>
    <property type="match status" value="1"/>
</dbReference>
<sequence length="175" mass="20614">MVPKAFIQYLVHFHGDRDYFECHEVLEDYWKEVDSGNKESIWVGFIQLAVSSYHYRRGNFSGALRTHNKSAAILTSQPQKCTQLGINYSELIKLMEERKAKIISRQPYRSIDLPVDDQVLMKQCLSECEKLKLHWGKGSNTLDKTLVDKHLMRDRSDVILERERAIEERENKKRQ</sequence>
<dbReference type="InterPro" id="IPR005500">
    <property type="entry name" value="DUF309"/>
</dbReference>
<organism evidence="1 2">
    <name type="scientific">Mesobacillus maritimus</name>
    <dbReference type="NCBI Taxonomy" id="1643336"/>
    <lineage>
        <taxon>Bacteria</taxon>
        <taxon>Bacillati</taxon>
        <taxon>Bacillota</taxon>
        <taxon>Bacilli</taxon>
        <taxon>Bacillales</taxon>
        <taxon>Bacillaceae</taxon>
        <taxon>Mesobacillus</taxon>
    </lineage>
</organism>
<proteinExistence type="predicted"/>
<dbReference type="Proteomes" id="UP000769780">
    <property type="component" value="Unassembled WGS sequence"/>
</dbReference>
<evidence type="ECO:0000313" key="1">
    <source>
        <dbReference type="EMBL" id="MBY0096495.1"/>
    </source>
</evidence>
<dbReference type="PANTHER" id="PTHR34796">
    <property type="entry name" value="EXPRESSED PROTEIN"/>
    <property type="match status" value="1"/>
</dbReference>
<dbReference type="Gene3D" id="1.10.3450.10">
    <property type="entry name" value="TTHA0068-like"/>
    <property type="match status" value="1"/>
</dbReference>
<accession>A0ABS7K2W8</accession>
<protein>
    <submittedName>
        <fullName evidence="1">DUF309 domain-containing protein</fullName>
    </submittedName>
</protein>
<dbReference type="EMBL" id="JACWFH010000008">
    <property type="protein sequence ID" value="MBY0096495.1"/>
    <property type="molecule type" value="Genomic_DNA"/>
</dbReference>
<name>A0ABS7K2W8_9BACI</name>
<dbReference type="InterPro" id="IPR023203">
    <property type="entry name" value="TTHA0068_sf"/>
</dbReference>
<keyword evidence="2" id="KW-1185">Reference proteome</keyword>
<dbReference type="RefSeq" id="WP_221872410.1">
    <property type="nucleotide sequence ID" value="NZ_JACWFH010000008.1"/>
</dbReference>
<comment type="caution">
    <text evidence="1">The sequence shown here is derived from an EMBL/GenBank/DDBJ whole genome shotgun (WGS) entry which is preliminary data.</text>
</comment>
<dbReference type="SUPFAM" id="SSF140663">
    <property type="entry name" value="TTHA0068-like"/>
    <property type="match status" value="1"/>
</dbReference>
<dbReference type="Pfam" id="PF03745">
    <property type="entry name" value="DUF309"/>
    <property type="match status" value="1"/>
</dbReference>